<comment type="subunit">
    <text evidence="7">Heterotetramer of 2 MoaD subunits and 2 MoaE subunits. Forms a stable heterotetrameric complex of 2 MoaD and 2 MoeB during adenylation of MoaD by MoeB. During catalysis MoaD shuttles between the two heterotetrameric complexes.</text>
</comment>
<evidence type="ECO:0000256" key="3">
    <source>
        <dbReference type="ARBA" id="ARBA00023150"/>
    </source>
</evidence>
<evidence type="ECO:0000256" key="2">
    <source>
        <dbReference type="ARBA" id="ARBA00022741"/>
    </source>
</evidence>
<dbReference type="Pfam" id="PF02597">
    <property type="entry name" value="ThiS"/>
    <property type="match status" value="1"/>
</dbReference>
<accession>A0A1V3FT84</accession>
<evidence type="ECO:0000256" key="11">
    <source>
        <dbReference type="ARBA" id="ARBA00078020"/>
    </source>
</evidence>
<dbReference type="RefSeq" id="WP_077428687.1">
    <property type="nucleotide sequence ID" value="NZ_JALLIW010000021.1"/>
</dbReference>
<dbReference type="AlphaFoldDB" id="A0A1V3FT84"/>
<comment type="caution">
    <text evidence="13">The sequence shown here is derived from an EMBL/GenBank/DDBJ whole genome shotgun (WGS) entry which is preliminary data.</text>
</comment>
<dbReference type="Proteomes" id="UP000188458">
    <property type="component" value="Unassembled WGS sequence"/>
</dbReference>
<name>A0A1V3FT84_9BACL</name>
<evidence type="ECO:0000313" key="14">
    <source>
        <dbReference type="Proteomes" id="UP000188458"/>
    </source>
</evidence>
<protein>
    <recommendedName>
        <fullName evidence="5">Molybdopterin synthase sulfur carrier subunit</fullName>
    </recommendedName>
    <alternativeName>
        <fullName evidence="11">MPT synthase subunit 1</fullName>
    </alternativeName>
    <alternativeName>
        <fullName evidence="8">Molybdenum cofactor biosynthesis protein D</fullName>
    </alternativeName>
    <alternativeName>
        <fullName evidence="10">Molybdopterin-converting factor small subunit</fullName>
    </alternativeName>
    <alternativeName>
        <fullName evidence="9">Molybdopterin-converting factor subunit 1</fullName>
    </alternativeName>
    <alternativeName>
        <fullName evidence="12">Sulfur carrier protein MoaD</fullName>
    </alternativeName>
</protein>
<dbReference type="EMBL" id="MQAD01000005">
    <property type="protein sequence ID" value="OOE04826.1"/>
    <property type="molecule type" value="Genomic_DNA"/>
</dbReference>
<comment type="function">
    <text evidence="6">Involved in sulfur transfer in the conversion of molybdopterin precursor Z to molybdopterin.</text>
</comment>
<keyword evidence="3" id="KW-0501">Molybdenum cofactor biosynthesis</keyword>
<evidence type="ECO:0000313" key="13">
    <source>
        <dbReference type="EMBL" id="OOE04826.1"/>
    </source>
</evidence>
<evidence type="ECO:0000256" key="12">
    <source>
        <dbReference type="ARBA" id="ARBA00078992"/>
    </source>
</evidence>
<dbReference type="NCBIfam" id="TIGR01682">
    <property type="entry name" value="moaD"/>
    <property type="match status" value="1"/>
</dbReference>
<gene>
    <name evidence="13" type="ORF">BO219_05390</name>
</gene>
<comment type="similarity">
    <text evidence="4">Belongs to the MoaD family.</text>
</comment>
<organism evidence="13 14">
    <name type="scientific">Anoxybacillus kestanbolensis</name>
    <dbReference type="NCBI Taxonomy" id="227476"/>
    <lineage>
        <taxon>Bacteria</taxon>
        <taxon>Bacillati</taxon>
        <taxon>Bacillota</taxon>
        <taxon>Bacilli</taxon>
        <taxon>Bacillales</taxon>
        <taxon>Anoxybacillaceae</taxon>
        <taxon>Anoxybacillus</taxon>
    </lineage>
</organism>
<dbReference type="InterPro" id="IPR003749">
    <property type="entry name" value="ThiS/MoaD-like"/>
</dbReference>
<dbReference type="FunFam" id="3.10.20.30:FF:000010">
    <property type="entry name" value="Molybdopterin synthase sulfur carrier subunit"/>
    <property type="match status" value="1"/>
</dbReference>
<evidence type="ECO:0000256" key="7">
    <source>
        <dbReference type="ARBA" id="ARBA00063099"/>
    </source>
</evidence>
<evidence type="ECO:0000256" key="9">
    <source>
        <dbReference type="ARBA" id="ARBA00076711"/>
    </source>
</evidence>
<proteinExistence type="inferred from homology"/>
<reference evidence="14" key="1">
    <citation type="submission" date="2016-11" db="EMBL/GenBank/DDBJ databases">
        <title>Draft genome sequence of Anoxybacillus sp. strain 103 isolated from the Qarvajar hot spring in Nagorno-Karabach.</title>
        <authorList>
            <person name="Hovhannisyan P."/>
            <person name="Panosyan H."/>
            <person name="Birkeland N.-K."/>
        </authorList>
    </citation>
    <scope>NUCLEOTIDE SEQUENCE [LARGE SCALE GENOMIC DNA]</scope>
    <source>
        <strain evidence="14">103</strain>
    </source>
</reference>
<keyword evidence="2" id="KW-0547">Nucleotide-binding</keyword>
<dbReference type="PANTHER" id="PTHR33359:SF1">
    <property type="entry name" value="MOLYBDOPTERIN SYNTHASE SULFUR CARRIER SUBUNIT"/>
    <property type="match status" value="1"/>
</dbReference>
<dbReference type="PANTHER" id="PTHR33359">
    <property type="entry name" value="MOLYBDOPTERIN SYNTHASE SULFUR CARRIER SUBUNIT"/>
    <property type="match status" value="1"/>
</dbReference>
<dbReference type="Gene3D" id="3.10.20.30">
    <property type="match status" value="1"/>
</dbReference>
<dbReference type="UniPathway" id="UPA00344"/>
<dbReference type="SUPFAM" id="SSF54285">
    <property type="entry name" value="MoaD/ThiS"/>
    <property type="match status" value="1"/>
</dbReference>
<dbReference type="InterPro" id="IPR016155">
    <property type="entry name" value="Mopterin_synth/thiamin_S_b"/>
</dbReference>
<dbReference type="GO" id="GO:1990133">
    <property type="term" value="C:molybdopterin adenylyltransferase complex"/>
    <property type="evidence" value="ECO:0007669"/>
    <property type="project" value="TreeGrafter"/>
</dbReference>
<evidence type="ECO:0000256" key="6">
    <source>
        <dbReference type="ARBA" id="ARBA00054425"/>
    </source>
</evidence>
<evidence type="ECO:0000256" key="10">
    <source>
        <dbReference type="ARBA" id="ARBA00077809"/>
    </source>
</evidence>
<evidence type="ECO:0000256" key="1">
    <source>
        <dbReference type="ARBA" id="ARBA00005046"/>
    </source>
</evidence>
<dbReference type="CDD" id="cd00754">
    <property type="entry name" value="Ubl_MoaD"/>
    <property type="match status" value="1"/>
</dbReference>
<sequence>MIRVLLFAYIKERLGTEEVVLHEQQMTVRQLRERLQHEYDLQTASSLMIAINEEFATNDDIIHAGDVVALIPPVSGG</sequence>
<dbReference type="GO" id="GO:0000166">
    <property type="term" value="F:nucleotide binding"/>
    <property type="evidence" value="ECO:0007669"/>
    <property type="project" value="UniProtKB-KW"/>
</dbReference>
<dbReference type="GO" id="GO:0006777">
    <property type="term" value="P:Mo-molybdopterin cofactor biosynthetic process"/>
    <property type="evidence" value="ECO:0007669"/>
    <property type="project" value="UniProtKB-KW"/>
</dbReference>
<keyword evidence="14" id="KW-1185">Reference proteome</keyword>
<evidence type="ECO:0000256" key="8">
    <source>
        <dbReference type="ARBA" id="ARBA00075076"/>
    </source>
</evidence>
<evidence type="ECO:0000256" key="4">
    <source>
        <dbReference type="ARBA" id="ARBA00024200"/>
    </source>
</evidence>
<comment type="pathway">
    <text evidence="1">Cofactor biosynthesis; molybdopterin biosynthesis.</text>
</comment>
<evidence type="ECO:0000256" key="5">
    <source>
        <dbReference type="ARBA" id="ARBA00024247"/>
    </source>
</evidence>
<dbReference type="InterPro" id="IPR044672">
    <property type="entry name" value="MOCS2A"/>
</dbReference>
<dbReference type="InterPro" id="IPR012675">
    <property type="entry name" value="Beta-grasp_dom_sf"/>
</dbReference>